<dbReference type="GO" id="GO:0008270">
    <property type="term" value="F:zinc ion binding"/>
    <property type="evidence" value="ECO:0007669"/>
    <property type="project" value="InterPro"/>
</dbReference>
<reference evidence="3 4" key="1">
    <citation type="journal article" date="2012" name="Proc. Natl. Acad. Sci. U.S.A.">
        <title>Comparative genomics of Ceriporiopsis subvermispora and Phanerochaete chrysosporium provide insight into selective ligninolysis.</title>
        <authorList>
            <person name="Fernandez-Fueyo E."/>
            <person name="Ruiz-Duenas F.J."/>
            <person name="Ferreira P."/>
            <person name="Floudas D."/>
            <person name="Hibbett D.S."/>
            <person name="Canessa P."/>
            <person name="Larrondo L.F."/>
            <person name="James T.Y."/>
            <person name="Seelenfreund D."/>
            <person name="Lobos S."/>
            <person name="Polanco R."/>
            <person name="Tello M."/>
            <person name="Honda Y."/>
            <person name="Watanabe T."/>
            <person name="Watanabe T."/>
            <person name="Ryu J.S."/>
            <person name="Kubicek C.P."/>
            <person name="Schmoll M."/>
            <person name="Gaskell J."/>
            <person name="Hammel K.E."/>
            <person name="St John F.J."/>
            <person name="Vanden Wymelenberg A."/>
            <person name="Sabat G."/>
            <person name="Splinter BonDurant S."/>
            <person name="Syed K."/>
            <person name="Yadav J.S."/>
            <person name="Doddapaneni H."/>
            <person name="Subramanian V."/>
            <person name="Lavin J.L."/>
            <person name="Oguiza J.A."/>
            <person name="Perez G."/>
            <person name="Pisabarro A.G."/>
            <person name="Ramirez L."/>
            <person name="Santoyo F."/>
            <person name="Master E."/>
            <person name="Coutinho P.M."/>
            <person name="Henrissat B."/>
            <person name="Lombard V."/>
            <person name="Magnuson J.K."/>
            <person name="Kuees U."/>
            <person name="Hori C."/>
            <person name="Igarashi K."/>
            <person name="Samejima M."/>
            <person name="Held B.W."/>
            <person name="Barry K.W."/>
            <person name="LaButti K.M."/>
            <person name="Lapidus A."/>
            <person name="Lindquist E.A."/>
            <person name="Lucas S.M."/>
            <person name="Riley R."/>
            <person name="Salamov A.A."/>
            <person name="Hoffmeister D."/>
            <person name="Schwenk D."/>
            <person name="Hadar Y."/>
            <person name="Yarden O."/>
            <person name="de Vries R.P."/>
            <person name="Wiebenga A."/>
            <person name="Stenlid J."/>
            <person name="Eastwood D."/>
            <person name="Grigoriev I.V."/>
            <person name="Berka R.M."/>
            <person name="Blanchette R.A."/>
            <person name="Kersten P."/>
            <person name="Martinez A.T."/>
            <person name="Vicuna R."/>
            <person name="Cullen D."/>
        </authorList>
    </citation>
    <scope>NUCLEOTIDE SEQUENCE [LARGE SCALE GENOMIC DNA]</scope>
    <source>
        <strain evidence="3 4">B</strain>
    </source>
</reference>
<proteinExistence type="predicted"/>
<evidence type="ECO:0000313" key="3">
    <source>
        <dbReference type="EMBL" id="EMD37928.1"/>
    </source>
</evidence>
<organism evidence="3 4">
    <name type="scientific">Ceriporiopsis subvermispora (strain B)</name>
    <name type="common">White-rot fungus</name>
    <name type="synonym">Gelatoporia subvermispora</name>
    <dbReference type="NCBI Taxonomy" id="914234"/>
    <lineage>
        <taxon>Eukaryota</taxon>
        <taxon>Fungi</taxon>
        <taxon>Dikarya</taxon>
        <taxon>Basidiomycota</taxon>
        <taxon>Agaricomycotina</taxon>
        <taxon>Agaricomycetes</taxon>
        <taxon>Polyporales</taxon>
        <taxon>Gelatoporiaceae</taxon>
        <taxon>Gelatoporia</taxon>
    </lineage>
</organism>
<feature type="region of interest" description="Disordered" evidence="2">
    <location>
        <begin position="71"/>
        <end position="116"/>
    </location>
</feature>
<dbReference type="SUPFAM" id="SSF57756">
    <property type="entry name" value="Retrovirus zinc finger-like domains"/>
    <property type="match status" value="1"/>
</dbReference>
<dbReference type="PANTHER" id="PTHR15503">
    <property type="entry name" value="LDOC1 RELATED"/>
    <property type="match status" value="1"/>
</dbReference>
<name>M2QLP7_CERS8</name>
<dbReference type="PANTHER" id="PTHR15503:SF22">
    <property type="entry name" value="TRANSPOSON TY3-I GAG POLYPROTEIN"/>
    <property type="match status" value="1"/>
</dbReference>
<dbReference type="Proteomes" id="UP000016930">
    <property type="component" value="Unassembled WGS sequence"/>
</dbReference>
<feature type="non-terminal residue" evidence="3">
    <location>
        <position position="1"/>
    </location>
</feature>
<dbReference type="STRING" id="914234.M2QLP7"/>
<keyword evidence="4" id="KW-1185">Reference proteome</keyword>
<evidence type="ECO:0000256" key="2">
    <source>
        <dbReference type="SAM" id="MobiDB-lite"/>
    </source>
</evidence>
<dbReference type="GO" id="GO:0003676">
    <property type="term" value="F:nucleic acid binding"/>
    <property type="evidence" value="ECO:0007669"/>
    <property type="project" value="InterPro"/>
</dbReference>
<feature type="compositionally biased region" description="Basic and acidic residues" evidence="2">
    <location>
        <begin position="71"/>
        <end position="84"/>
    </location>
</feature>
<evidence type="ECO:0000313" key="4">
    <source>
        <dbReference type="Proteomes" id="UP000016930"/>
    </source>
</evidence>
<dbReference type="AlphaFoldDB" id="M2QLP7"/>
<dbReference type="EMBL" id="KB445796">
    <property type="protein sequence ID" value="EMD37928.1"/>
    <property type="molecule type" value="Genomic_DNA"/>
</dbReference>
<dbReference type="HOGENOM" id="CLU_1908249_0_0_1"/>
<accession>M2QLP7</accession>
<evidence type="ECO:0008006" key="5">
    <source>
        <dbReference type="Google" id="ProtNLM"/>
    </source>
</evidence>
<dbReference type="OrthoDB" id="5582182at2759"/>
<dbReference type="InterPro" id="IPR032567">
    <property type="entry name" value="RTL1-rel"/>
</dbReference>
<gene>
    <name evidence="3" type="ORF">CERSUDRAFT_36109</name>
</gene>
<dbReference type="InterPro" id="IPR036875">
    <property type="entry name" value="Znf_CCHC_sf"/>
</dbReference>
<keyword evidence="1" id="KW-0507">mRNA processing</keyword>
<feature type="compositionally biased region" description="Low complexity" evidence="2">
    <location>
        <begin position="91"/>
        <end position="109"/>
    </location>
</feature>
<dbReference type="GO" id="GO:0006397">
    <property type="term" value="P:mRNA processing"/>
    <property type="evidence" value="ECO:0007669"/>
    <property type="project" value="UniProtKB-KW"/>
</dbReference>
<feature type="non-terminal residue" evidence="3">
    <location>
        <position position="137"/>
    </location>
</feature>
<protein>
    <recommendedName>
        <fullName evidence="5">CCHC-type domain-containing protein</fullName>
    </recommendedName>
</protein>
<sequence length="137" mass="15491">RQMGSCAAYVARFRELLPHLDWSETTKLDQFKEGLKETVLDKVRGVRPKPTTFDQYVELAIEFDNKLHEDELARKDRSRHDHSQSRPAPRSLPQPCSQPSAPLAPASSSSDKDRRKRENLCLYCGGSGHGVDTCPNK</sequence>
<evidence type="ECO:0000256" key="1">
    <source>
        <dbReference type="ARBA" id="ARBA00022664"/>
    </source>
</evidence>